<dbReference type="AlphaFoldDB" id="K9YUD6"/>
<dbReference type="KEGG" id="dsl:Dacsa_1435"/>
<dbReference type="Gene3D" id="3.40.50.300">
    <property type="entry name" value="P-loop containing nucleotide triphosphate hydrolases"/>
    <property type="match status" value="1"/>
</dbReference>
<dbReference type="PANTHER" id="PTHR43581">
    <property type="entry name" value="ATP/GTP PHOSPHATASE"/>
    <property type="match status" value="1"/>
</dbReference>
<dbReference type="GO" id="GO:0005524">
    <property type="term" value="F:ATP binding"/>
    <property type="evidence" value="ECO:0007669"/>
    <property type="project" value="InterPro"/>
</dbReference>
<dbReference type="RefSeq" id="WP_015229126.1">
    <property type="nucleotide sequence ID" value="NC_019780.1"/>
</dbReference>
<dbReference type="PATRIC" id="fig|13035.3.peg.1608"/>
<dbReference type="PANTHER" id="PTHR43581:SF4">
    <property type="entry name" value="ATP_GTP PHOSPHATASE"/>
    <property type="match status" value="1"/>
</dbReference>
<dbReference type="EMBL" id="CP003944">
    <property type="protein sequence ID" value="AFZ50122.1"/>
    <property type="molecule type" value="Genomic_DNA"/>
</dbReference>
<dbReference type="eggNOG" id="COG1106">
    <property type="taxonomic scope" value="Bacteria"/>
</dbReference>
<gene>
    <name evidence="2" type="ORF">Dacsa_1435</name>
</gene>
<organism evidence="2 3">
    <name type="scientific">Dactylococcopsis salina (strain PCC 8305)</name>
    <name type="common">Myxobactron salinum</name>
    <dbReference type="NCBI Taxonomy" id="13035"/>
    <lineage>
        <taxon>Bacteria</taxon>
        <taxon>Bacillati</taxon>
        <taxon>Cyanobacteriota</taxon>
        <taxon>Cyanophyceae</taxon>
        <taxon>Nodosilineales</taxon>
        <taxon>Cymatolegaceae</taxon>
        <taxon>Dactylococcopsis</taxon>
    </lineage>
</organism>
<dbReference type="GO" id="GO:0016887">
    <property type="term" value="F:ATP hydrolysis activity"/>
    <property type="evidence" value="ECO:0007669"/>
    <property type="project" value="InterPro"/>
</dbReference>
<evidence type="ECO:0000313" key="3">
    <source>
        <dbReference type="Proteomes" id="UP000010482"/>
    </source>
</evidence>
<proteinExistence type="predicted"/>
<evidence type="ECO:0000313" key="2">
    <source>
        <dbReference type="EMBL" id="AFZ50122.1"/>
    </source>
</evidence>
<dbReference type="SUPFAM" id="SSF52540">
    <property type="entry name" value="P-loop containing nucleoside triphosphate hydrolases"/>
    <property type="match status" value="1"/>
</dbReference>
<accession>K9YUD6</accession>
<feature type="domain" description="ATPase AAA-type core" evidence="1">
    <location>
        <begin position="25"/>
        <end position="306"/>
    </location>
</feature>
<dbReference type="HOGENOM" id="CLU_063816_1_0_3"/>
<protein>
    <submittedName>
        <fullName evidence="2">ATPase</fullName>
    </submittedName>
</protein>
<reference evidence="2" key="1">
    <citation type="submission" date="2012-04" db="EMBL/GenBank/DDBJ databases">
        <title>Finished genome of Dactylococcopsis salina PCC 8305.</title>
        <authorList>
            <consortium name="US DOE Joint Genome Institute"/>
            <person name="Gugger M."/>
            <person name="Coursin T."/>
            <person name="Rippka R."/>
            <person name="Tandeau De Marsac N."/>
            <person name="Huntemann M."/>
            <person name="Wei C.-L."/>
            <person name="Han J."/>
            <person name="Detter J.C."/>
            <person name="Han C."/>
            <person name="Tapia R."/>
            <person name="Daligault H."/>
            <person name="Chen A."/>
            <person name="Krypides N."/>
            <person name="Mavromatis K."/>
            <person name="Markowitz V."/>
            <person name="Szeto E."/>
            <person name="Ivanova N."/>
            <person name="Ovchinnikova G."/>
            <person name="Pagani I."/>
            <person name="Pati A."/>
            <person name="Goodwin L."/>
            <person name="Peters L."/>
            <person name="Pitluck S."/>
            <person name="Woyke T."/>
            <person name="Kerfeld C."/>
        </authorList>
    </citation>
    <scope>NUCLEOTIDE SEQUENCE [LARGE SCALE GENOMIC DNA]</scope>
    <source>
        <strain evidence="2">PCC 8305</strain>
    </source>
</reference>
<dbReference type="Pfam" id="PF13304">
    <property type="entry name" value="AAA_21"/>
    <property type="match status" value="1"/>
</dbReference>
<sequence length="361" mass="41678">MYFTELDIYHFRDIESLEIREIKQVNLITGRNNCGKTSILEAIFLLSGMSNPQLSLRIHNFRNFNLTEADDFSYLFKDLNFSHTPQIRGKLTSQNRQLQIEPIHQTTQTNQQQFSEKSNLNENDLFSYTSPSNEYNSEIEGIQFNYSIDNQNSYQSLIRLKQGQGEISIPHNYRENLTATFLSPNTIMSSLGQQLEKAIIRKKLKSIITALQEIEPRLLDIRMGNRGIVYADLGLDNLVPINVMGDGFIRILAILASISENKNGILIIDEIENGFHYKTLAVLWKAMLKMAFQSNVQLFLVTHSYECIESLVNVYQTMKPELREDFVSLFRIERNAKGEHKAFQYEGDTLMVGIQEEIEVR</sequence>
<dbReference type="InterPro" id="IPR027417">
    <property type="entry name" value="P-loop_NTPase"/>
</dbReference>
<dbReference type="Proteomes" id="UP000010482">
    <property type="component" value="Chromosome"/>
</dbReference>
<evidence type="ECO:0000259" key="1">
    <source>
        <dbReference type="Pfam" id="PF13304"/>
    </source>
</evidence>
<dbReference type="InterPro" id="IPR051396">
    <property type="entry name" value="Bact_Antivir_Def_Nuclease"/>
</dbReference>
<dbReference type="OrthoDB" id="9801813at2"/>
<name>K9YUD6_DACS8</name>
<dbReference type="InterPro" id="IPR003959">
    <property type="entry name" value="ATPase_AAA_core"/>
</dbReference>
<dbReference type="STRING" id="13035.Dacsa_1435"/>
<keyword evidence="3" id="KW-1185">Reference proteome</keyword>